<sequence length="41" mass="4806">MVMLPVLCLEITWSGSFFGETSSTDKWTVNDPSRMRKFLFF</sequence>
<organism evidence="1">
    <name type="scientific">Anguilla anguilla</name>
    <name type="common">European freshwater eel</name>
    <name type="synonym">Muraena anguilla</name>
    <dbReference type="NCBI Taxonomy" id="7936"/>
    <lineage>
        <taxon>Eukaryota</taxon>
        <taxon>Metazoa</taxon>
        <taxon>Chordata</taxon>
        <taxon>Craniata</taxon>
        <taxon>Vertebrata</taxon>
        <taxon>Euteleostomi</taxon>
        <taxon>Actinopterygii</taxon>
        <taxon>Neopterygii</taxon>
        <taxon>Teleostei</taxon>
        <taxon>Anguilliformes</taxon>
        <taxon>Anguillidae</taxon>
        <taxon>Anguilla</taxon>
    </lineage>
</organism>
<name>A0A0E9WJS0_ANGAN</name>
<reference evidence="1" key="1">
    <citation type="submission" date="2014-11" db="EMBL/GenBank/DDBJ databases">
        <authorList>
            <person name="Amaro Gonzalez C."/>
        </authorList>
    </citation>
    <scope>NUCLEOTIDE SEQUENCE</scope>
</reference>
<reference evidence="1" key="2">
    <citation type="journal article" date="2015" name="Fish Shellfish Immunol.">
        <title>Early steps in the European eel (Anguilla anguilla)-Vibrio vulnificus interaction in the gills: Role of the RtxA13 toxin.</title>
        <authorList>
            <person name="Callol A."/>
            <person name="Pajuelo D."/>
            <person name="Ebbesson L."/>
            <person name="Teles M."/>
            <person name="MacKenzie S."/>
            <person name="Amaro C."/>
        </authorList>
    </citation>
    <scope>NUCLEOTIDE SEQUENCE</scope>
</reference>
<proteinExistence type="predicted"/>
<accession>A0A0E9WJS0</accession>
<protein>
    <submittedName>
        <fullName evidence="1">Uncharacterized protein</fullName>
    </submittedName>
</protein>
<dbReference type="AlphaFoldDB" id="A0A0E9WJS0"/>
<evidence type="ECO:0000313" key="1">
    <source>
        <dbReference type="EMBL" id="JAH89800.1"/>
    </source>
</evidence>
<dbReference type="EMBL" id="GBXM01018777">
    <property type="protein sequence ID" value="JAH89800.1"/>
    <property type="molecule type" value="Transcribed_RNA"/>
</dbReference>